<proteinExistence type="predicted"/>
<organism evidence="1 2">
    <name type="scientific">Phaeosphaeria nodorum (strain SN15 / ATCC MYA-4574 / FGSC 10173)</name>
    <name type="common">Glume blotch fungus</name>
    <name type="synonym">Parastagonospora nodorum</name>
    <dbReference type="NCBI Taxonomy" id="321614"/>
    <lineage>
        <taxon>Eukaryota</taxon>
        <taxon>Fungi</taxon>
        <taxon>Dikarya</taxon>
        <taxon>Ascomycota</taxon>
        <taxon>Pezizomycotina</taxon>
        <taxon>Dothideomycetes</taxon>
        <taxon>Pleosporomycetidae</taxon>
        <taxon>Pleosporales</taxon>
        <taxon>Pleosporineae</taxon>
        <taxon>Phaeosphaeriaceae</taxon>
        <taxon>Parastagonospora</taxon>
    </lineage>
</organism>
<name>A0A7U2NR89_PHANO</name>
<dbReference type="Proteomes" id="UP000663193">
    <property type="component" value="Chromosome 23"/>
</dbReference>
<gene>
    <name evidence="1" type="ORF">JI435_163140</name>
</gene>
<dbReference type="AlphaFoldDB" id="A0A7U2NR89"/>
<sequence>MIRLEKGVPITWPHEPPQTALHHKCASPGDGAFELMHSSLFRASFMTSYSACPRHWTPSSLLKMEDPAHRHFDICGVYSIMDQRFTLLVKCTKTLGGKSQSHHR</sequence>
<evidence type="ECO:0000313" key="1">
    <source>
        <dbReference type="EMBL" id="QRD07635.1"/>
    </source>
</evidence>
<dbReference type="VEuPathDB" id="FungiDB:JI435_163140"/>
<accession>A0A7U2NR89</accession>
<evidence type="ECO:0000313" key="2">
    <source>
        <dbReference type="Proteomes" id="UP000663193"/>
    </source>
</evidence>
<protein>
    <submittedName>
        <fullName evidence="1">Uncharacterized protein</fullName>
    </submittedName>
</protein>
<reference evidence="2" key="1">
    <citation type="journal article" date="2021" name="BMC Genomics">
        <title>Chromosome-level genome assembly and manually-curated proteome of model necrotroph Parastagonospora nodorum Sn15 reveals a genome-wide trove of candidate effector homologs, and redundancy of virulence-related functions within an accessory chromosome.</title>
        <authorList>
            <person name="Bertazzoni S."/>
            <person name="Jones D.A.B."/>
            <person name="Phan H.T."/>
            <person name="Tan K.-C."/>
            <person name="Hane J.K."/>
        </authorList>
    </citation>
    <scope>NUCLEOTIDE SEQUENCE [LARGE SCALE GENOMIC DNA]</scope>
    <source>
        <strain evidence="2">SN15 / ATCC MYA-4574 / FGSC 10173)</strain>
    </source>
</reference>
<dbReference type="EMBL" id="CP069045">
    <property type="protein sequence ID" value="QRD07635.1"/>
    <property type="molecule type" value="Genomic_DNA"/>
</dbReference>
<keyword evidence="2" id="KW-1185">Reference proteome</keyword>